<keyword evidence="1" id="KW-0812">Transmembrane</keyword>
<evidence type="ECO:0000313" key="3">
    <source>
        <dbReference type="Proteomes" id="UP000053477"/>
    </source>
</evidence>
<feature type="transmembrane region" description="Helical" evidence="1">
    <location>
        <begin position="74"/>
        <end position="101"/>
    </location>
</feature>
<keyword evidence="3" id="KW-1185">Reference proteome</keyword>
<dbReference type="AlphaFoldDB" id="A0A0H2REM2"/>
<evidence type="ECO:0000256" key="1">
    <source>
        <dbReference type="SAM" id="Phobius"/>
    </source>
</evidence>
<keyword evidence="1" id="KW-1133">Transmembrane helix</keyword>
<keyword evidence="1" id="KW-0472">Membrane</keyword>
<evidence type="ECO:0000313" key="2">
    <source>
        <dbReference type="EMBL" id="KLO07963.1"/>
    </source>
</evidence>
<name>A0A0H2REM2_9AGAM</name>
<dbReference type="EMBL" id="KQ086112">
    <property type="protein sequence ID" value="KLO07963.1"/>
    <property type="molecule type" value="Genomic_DNA"/>
</dbReference>
<organism evidence="2 3">
    <name type="scientific">Schizopora paradoxa</name>
    <dbReference type="NCBI Taxonomy" id="27342"/>
    <lineage>
        <taxon>Eukaryota</taxon>
        <taxon>Fungi</taxon>
        <taxon>Dikarya</taxon>
        <taxon>Basidiomycota</taxon>
        <taxon>Agaricomycotina</taxon>
        <taxon>Agaricomycetes</taxon>
        <taxon>Hymenochaetales</taxon>
        <taxon>Schizoporaceae</taxon>
        <taxon>Schizopora</taxon>
    </lineage>
</organism>
<sequence length="141" mass="16258">MSSPTTTEHTRKCEEYTLTPEEFRRMYELIKKGDLEEREKEWRRSNAISAVPSRTALPAGQKSILKPSAKPRGLLFSFFVGVPCLFWEIIVVMVIFCVLFFIIAIQIILLAFSVFFFVYVFAAHFTGFSTVEFRSSRLEGL</sequence>
<feature type="transmembrane region" description="Helical" evidence="1">
    <location>
        <begin position="107"/>
        <end position="128"/>
    </location>
</feature>
<gene>
    <name evidence="2" type="ORF">SCHPADRAFT_944846</name>
</gene>
<reference evidence="2 3" key="1">
    <citation type="submission" date="2015-04" db="EMBL/GenBank/DDBJ databases">
        <title>Complete genome sequence of Schizopora paradoxa KUC8140, a cosmopolitan wood degrader in East Asia.</title>
        <authorList>
            <consortium name="DOE Joint Genome Institute"/>
            <person name="Min B."/>
            <person name="Park H."/>
            <person name="Jang Y."/>
            <person name="Kim J.-J."/>
            <person name="Kim K.H."/>
            <person name="Pangilinan J."/>
            <person name="Lipzen A."/>
            <person name="Riley R."/>
            <person name="Grigoriev I.V."/>
            <person name="Spatafora J.W."/>
            <person name="Choi I.-G."/>
        </authorList>
    </citation>
    <scope>NUCLEOTIDE SEQUENCE [LARGE SCALE GENOMIC DNA]</scope>
    <source>
        <strain evidence="2 3">KUC8140</strain>
    </source>
</reference>
<dbReference type="InParanoid" id="A0A0H2REM2"/>
<proteinExistence type="predicted"/>
<accession>A0A0H2REM2</accession>
<dbReference type="Proteomes" id="UP000053477">
    <property type="component" value="Unassembled WGS sequence"/>
</dbReference>
<protein>
    <submittedName>
        <fullName evidence="2">Uncharacterized protein</fullName>
    </submittedName>
</protein>